<dbReference type="PANTHER" id="PTHR42959">
    <property type="entry name" value="CARBAMOYLTRANSFERASE"/>
    <property type="match status" value="1"/>
</dbReference>
<comment type="caution">
    <text evidence="12">The sequence shown here is derived from an EMBL/GenBank/DDBJ whole genome shotgun (WGS) entry which is preliminary data.</text>
</comment>
<dbReference type="Pfam" id="PF22521">
    <property type="entry name" value="HypF_C_2"/>
    <property type="match status" value="1"/>
</dbReference>
<dbReference type="PANTHER" id="PTHR42959:SF1">
    <property type="entry name" value="CARBAMOYLTRANSFERASE HYPF"/>
    <property type="match status" value="1"/>
</dbReference>
<proteinExistence type="inferred from homology"/>
<evidence type="ECO:0000256" key="9">
    <source>
        <dbReference type="PROSITE-ProRule" id="PRU00520"/>
    </source>
</evidence>
<organism evidence="12">
    <name type="scientific">Schlesneria paludicola</name>
    <dbReference type="NCBI Taxonomy" id="360056"/>
    <lineage>
        <taxon>Bacteria</taxon>
        <taxon>Pseudomonadati</taxon>
        <taxon>Planctomycetota</taxon>
        <taxon>Planctomycetia</taxon>
        <taxon>Planctomycetales</taxon>
        <taxon>Planctomycetaceae</taxon>
        <taxon>Schlesneria</taxon>
    </lineage>
</organism>
<dbReference type="GO" id="GO:0003725">
    <property type="term" value="F:double-stranded RNA binding"/>
    <property type="evidence" value="ECO:0007669"/>
    <property type="project" value="InterPro"/>
</dbReference>
<dbReference type="NCBIfam" id="TIGR00143">
    <property type="entry name" value="hypF"/>
    <property type="match status" value="1"/>
</dbReference>
<comment type="pathway">
    <text evidence="1">Protein modification; [NiFe] hydrogenase maturation.</text>
</comment>
<evidence type="ECO:0000256" key="7">
    <source>
        <dbReference type="ARBA" id="ARBA00048220"/>
    </source>
</evidence>
<keyword evidence="12" id="KW-0808">Transferase</keyword>
<comment type="similarity">
    <text evidence="2 8">Belongs to the carbamoyltransferase HypF family.</text>
</comment>
<dbReference type="SUPFAM" id="SSF55821">
    <property type="entry name" value="YrdC/RibB"/>
    <property type="match status" value="1"/>
</dbReference>
<keyword evidence="3" id="KW-0436">Ligase</keyword>
<dbReference type="AlphaFoldDB" id="A0A7C2P042"/>
<keyword evidence="5" id="KW-0863">Zinc-finger</keyword>
<dbReference type="GO" id="GO:0016743">
    <property type="term" value="F:carboxyl- or carbamoyltransferase activity"/>
    <property type="evidence" value="ECO:0007669"/>
    <property type="project" value="UniProtKB-UniRule"/>
</dbReference>
<reference evidence="12" key="1">
    <citation type="journal article" date="2020" name="mSystems">
        <title>Genome- and Community-Level Interaction Insights into Carbon Utilization and Element Cycling Functions of Hydrothermarchaeota in Hydrothermal Sediment.</title>
        <authorList>
            <person name="Zhou Z."/>
            <person name="Liu Y."/>
            <person name="Xu W."/>
            <person name="Pan J."/>
            <person name="Luo Z.H."/>
            <person name="Li M."/>
        </authorList>
    </citation>
    <scope>NUCLEOTIDE SEQUENCE [LARGE SCALE GENOMIC DNA]</scope>
    <source>
        <strain evidence="12">SpSt-339</strain>
    </source>
</reference>
<evidence type="ECO:0000256" key="4">
    <source>
        <dbReference type="ARBA" id="ARBA00022723"/>
    </source>
</evidence>
<keyword evidence="9" id="KW-0378">Hydrolase</keyword>
<dbReference type="Gene3D" id="3.30.420.40">
    <property type="match status" value="1"/>
</dbReference>
<dbReference type="Pfam" id="PF07503">
    <property type="entry name" value="zf-HYPF"/>
    <property type="match status" value="2"/>
</dbReference>
<evidence type="ECO:0000259" key="11">
    <source>
        <dbReference type="PROSITE" id="PS51163"/>
    </source>
</evidence>
<dbReference type="EMBL" id="DSOK01000213">
    <property type="protein sequence ID" value="HEN15274.1"/>
    <property type="molecule type" value="Genomic_DNA"/>
</dbReference>
<dbReference type="InterPro" id="IPR006070">
    <property type="entry name" value="Sua5-like_dom"/>
</dbReference>
<dbReference type="FunFam" id="3.30.420.40:FF:000124">
    <property type="entry name" value="Carbamoyltransferase HypF"/>
    <property type="match status" value="1"/>
</dbReference>
<feature type="domain" description="YrdC-like" evidence="11">
    <location>
        <begin position="207"/>
        <end position="398"/>
    </location>
</feature>
<dbReference type="PROSITE" id="PS51160">
    <property type="entry name" value="ACYLPHOSPHATASE_3"/>
    <property type="match status" value="1"/>
</dbReference>
<evidence type="ECO:0000256" key="2">
    <source>
        <dbReference type="ARBA" id="ARBA00008097"/>
    </source>
</evidence>
<dbReference type="Gene3D" id="3.30.420.360">
    <property type="match status" value="1"/>
</dbReference>
<dbReference type="UniPathway" id="UPA00335"/>
<dbReference type="InterPro" id="IPR036046">
    <property type="entry name" value="Acylphosphatase-like_dom_sf"/>
</dbReference>
<dbReference type="Gene3D" id="3.90.870.50">
    <property type="match status" value="1"/>
</dbReference>
<keyword evidence="4" id="KW-0479">Metal-binding</keyword>
<dbReference type="GO" id="GO:0003998">
    <property type="term" value="F:acylphosphatase activity"/>
    <property type="evidence" value="ECO:0007669"/>
    <property type="project" value="UniProtKB-EC"/>
</dbReference>
<dbReference type="PROSITE" id="PS51163">
    <property type="entry name" value="YRDC"/>
    <property type="match status" value="1"/>
</dbReference>
<dbReference type="Pfam" id="PF00708">
    <property type="entry name" value="Acylphosphatase"/>
    <property type="match status" value="1"/>
</dbReference>
<evidence type="ECO:0000256" key="6">
    <source>
        <dbReference type="ARBA" id="ARBA00022833"/>
    </source>
</evidence>
<dbReference type="InterPro" id="IPR051060">
    <property type="entry name" value="Carbamoyltrans_HypF-like"/>
</dbReference>
<sequence length="780" mass="85212">MARGEQPVPERREILVKGLVQSVGFRPFVHRLASRFPVSGFVRNHAGGVLIEVQGDRDALDRFAASVLEQAPPLSRIDAVQSRMVAVQSDSGFTIRPSEDDDSLDVLISPDVAMCEDCLAELFDAQDRRHGYPFLNCTNCGPRLTIIQGAPYDRERTTMAAFTMCAACEAEYRDPRHRRFHAEPTACPTCGPQLQLLSPGGEPVESADPLALFRQAILRGEIGALKGIGGFHLVCDARNSAAVGELRRRKRRDARPFAIMVREVQTAAIWCDLSPRERELLQSQRRPIVLLRRRREESPHSTPLAAAVAPDNPYLGVLLPYSPLHQLLMEPLRDVPLVMTSGNHSDEPIVHRDEDVVARVGALVDVILTHDRPIAVRCEDSVTRVVDGRELPVRRSRGVAPEPVRLPFPLSEPVLAVGGQLKGCFALGRGSRAVLSHHLGDLDHLAAFQAFEHDVGLYEQMFHIRPRGIVHDRHPDYAPTRYARQRAEAEGLELHAVQHHHAHLASCLADNGLNETVIGVVFDGTGLGLDDALWGGEFLIGDCGGFERVAHLRYLRLPGGDQAIRHPWRMAVAHALDAGCEPTGLPLVAPTERRIVERMAATGLNAPNTSSVGRLFDAVAALIGLCRTASYEGQAAAQLEWLATDVVATGSYPFELSQDRTVDTRPTIQAIVQDVRRGVEPARVARRFHSTVVEIVAAVCTRIRSETELGAVALSGGVFLNALLAHEVYARLTADGFQVYRHRQVPPSDGGLCLGQLAVAAARQAALRPTSADSPAGNDR</sequence>
<dbReference type="InterPro" id="IPR041440">
    <property type="entry name" value="HypF_C"/>
</dbReference>
<comment type="catalytic activity">
    <reaction evidence="9">
        <text>an acyl phosphate + H2O = a carboxylate + phosphate + H(+)</text>
        <dbReference type="Rhea" id="RHEA:14965"/>
        <dbReference type="ChEBI" id="CHEBI:15377"/>
        <dbReference type="ChEBI" id="CHEBI:15378"/>
        <dbReference type="ChEBI" id="CHEBI:29067"/>
        <dbReference type="ChEBI" id="CHEBI:43474"/>
        <dbReference type="ChEBI" id="CHEBI:59918"/>
        <dbReference type="EC" id="3.6.1.7"/>
    </reaction>
</comment>
<dbReference type="SUPFAM" id="SSF53067">
    <property type="entry name" value="Actin-like ATPase domain"/>
    <property type="match status" value="1"/>
</dbReference>
<dbReference type="InterPro" id="IPR004421">
    <property type="entry name" value="Carbamoyltransferase_HypF"/>
</dbReference>
<evidence type="ECO:0000256" key="3">
    <source>
        <dbReference type="ARBA" id="ARBA00022598"/>
    </source>
</evidence>
<feature type="active site" evidence="9">
    <location>
        <position position="26"/>
    </location>
</feature>
<evidence type="ECO:0000313" key="12">
    <source>
        <dbReference type="EMBL" id="HEN15274.1"/>
    </source>
</evidence>
<dbReference type="GO" id="GO:0051604">
    <property type="term" value="P:protein maturation"/>
    <property type="evidence" value="ECO:0007669"/>
    <property type="project" value="TreeGrafter"/>
</dbReference>
<evidence type="ECO:0000256" key="5">
    <source>
        <dbReference type="ARBA" id="ARBA00022771"/>
    </source>
</evidence>
<dbReference type="EC" id="6.2.-.-" evidence="8"/>
<name>A0A7C2P042_9PLAN</name>
<comment type="catalytic activity">
    <reaction evidence="7">
        <text>C-terminal L-cysteinyl-[HypE protein] + carbamoyl phosphate + ATP + H2O = C-terminal S-carboxamide-L-cysteinyl-[HypE protein] + AMP + phosphate + diphosphate + H(+)</text>
        <dbReference type="Rhea" id="RHEA:55636"/>
        <dbReference type="Rhea" id="RHEA-COMP:14247"/>
        <dbReference type="Rhea" id="RHEA-COMP:14392"/>
        <dbReference type="ChEBI" id="CHEBI:15377"/>
        <dbReference type="ChEBI" id="CHEBI:15378"/>
        <dbReference type="ChEBI" id="CHEBI:30616"/>
        <dbReference type="ChEBI" id="CHEBI:33019"/>
        <dbReference type="ChEBI" id="CHEBI:43474"/>
        <dbReference type="ChEBI" id="CHEBI:58228"/>
        <dbReference type="ChEBI" id="CHEBI:76913"/>
        <dbReference type="ChEBI" id="CHEBI:139126"/>
        <dbReference type="ChEBI" id="CHEBI:456215"/>
    </reaction>
</comment>
<protein>
    <recommendedName>
        <fullName evidence="8">Carbamoyltransferase</fullName>
        <ecNumber evidence="8">6.2.-.-</ecNumber>
    </recommendedName>
</protein>
<accession>A0A7C2P042</accession>
<keyword evidence="6" id="KW-0862">Zinc</keyword>
<dbReference type="SUPFAM" id="SSF54975">
    <property type="entry name" value="Acylphosphatase/BLUF domain-like"/>
    <property type="match status" value="1"/>
</dbReference>
<evidence type="ECO:0000259" key="10">
    <source>
        <dbReference type="PROSITE" id="PS51160"/>
    </source>
</evidence>
<dbReference type="InterPro" id="IPR001792">
    <property type="entry name" value="Acylphosphatase-like_dom"/>
</dbReference>
<dbReference type="Pfam" id="PF01300">
    <property type="entry name" value="Sua5_yciO_yrdC"/>
    <property type="match status" value="1"/>
</dbReference>
<gene>
    <name evidence="12" type="primary">hypF</name>
    <name evidence="12" type="ORF">ENQ76_07380</name>
</gene>
<dbReference type="InterPro" id="IPR011125">
    <property type="entry name" value="Znf_HypF"/>
</dbReference>
<dbReference type="InterPro" id="IPR055128">
    <property type="entry name" value="HypF_C_2"/>
</dbReference>
<dbReference type="PIRSF" id="PIRSF006256">
    <property type="entry name" value="CMPcnvr_hdrg_mat"/>
    <property type="match status" value="1"/>
</dbReference>
<dbReference type="InterPro" id="IPR043129">
    <property type="entry name" value="ATPase_NBD"/>
</dbReference>
<dbReference type="GO" id="GO:0008270">
    <property type="term" value="F:zinc ion binding"/>
    <property type="evidence" value="ECO:0007669"/>
    <property type="project" value="UniProtKB-KW"/>
</dbReference>
<feature type="domain" description="Acylphosphatase-like" evidence="10">
    <location>
        <begin position="11"/>
        <end position="97"/>
    </location>
</feature>
<dbReference type="Pfam" id="PF17788">
    <property type="entry name" value="HypF_C"/>
    <property type="match status" value="1"/>
</dbReference>
<dbReference type="Gene3D" id="3.30.110.120">
    <property type="match status" value="1"/>
</dbReference>
<evidence type="ECO:0000256" key="1">
    <source>
        <dbReference type="ARBA" id="ARBA00004711"/>
    </source>
</evidence>
<dbReference type="InterPro" id="IPR017945">
    <property type="entry name" value="DHBP_synth_RibB-like_a/b_dom"/>
</dbReference>
<dbReference type="GO" id="GO:0016874">
    <property type="term" value="F:ligase activity"/>
    <property type="evidence" value="ECO:0007669"/>
    <property type="project" value="UniProtKB-UniRule"/>
</dbReference>
<feature type="active site" evidence="9">
    <location>
        <position position="44"/>
    </location>
</feature>
<evidence type="ECO:0000256" key="8">
    <source>
        <dbReference type="PIRNR" id="PIRNR006256"/>
    </source>
</evidence>